<gene>
    <name evidence="7" type="ORF">ABKW32_10325</name>
    <name evidence="8" type="ORF">MP3633_0272</name>
</gene>
<reference evidence="8 9" key="1">
    <citation type="submission" date="2020-06" db="EMBL/GenBank/DDBJ databases">
        <authorList>
            <person name="Voronona O.L."/>
            <person name="Aksenova E.I."/>
            <person name="Kunda M.S."/>
            <person name="Semenov A.N."/>
            <person name="Ryzhova N."/>
        </authorList>
    </citation>
    <scope>NUCLEOTIDE SEQUENCE [LARGE SCALE GENOMIC DNA]</scope>
    <source>
        <strain evidence="8 9">MPKMM3633</strain>
    </source>
</reference>
<dbReference type="Proteomes" id="UP001471651">
    <property type="component" value="Unassembled WGS sequence"/>
</dbReference>
<reference evidence="7 10" key="2">
    <citation type="submission" date="2024-05" db="EMBL/GenBank/DDBJ databases">
        <authorList>
            <person name="Busch G.E."/>
            <person name="Sharma I."/>
        </authorList>
    </citation>
    <scope>NUCLEOTIDE SEQUENCE [LARGE SCALE GENOMIC DNA]</scope>
    <source>
        <strain evidence="7 10">23GB23</strain>
    </source>
</reference>
<dbReference type="Gene3D" id="2.40.50.140">
    <property type="entry name" value="Nucleic acid-binding proteins"/>
    <property type="match status" value="1"/>
</dbReference>
<dbReference type="EMBL" id="JBDYKN010000008">
    <property type="protein sequence ID" value="MEP7729841.1"/>
    <property type="molecule type" value="Genomic_DNA"/>
</dbReference>
<evidence type="ECO:0000313" key="9">
    <source>
        <dbReference type="Proteomes" id="UP000509371"/>
    </source>
</evidence>
<evidence type="ECO:0000256" key="3">
    <source>
        <dbReference type="ARBA" id="ARBA00022741"/>
    </source>
</evidence>
<dbReference type="InterPro" id="IPR015853">
    <property type="entry name" value="ABC_transpr_FbpC"/>
</dbReference>
<proteinExistence type="predicted"/>
<dbReference type="GO" id="GO:0005524">
    <property type="term" value="F:ATP binding"/>
    <property type="evidence" value="ECO:0007669"/>
    <property type="project" value="UniProtKB-KW"/>
</dbReference>
<evidence type="ECO:0000313" key="10">
    <source>
        <dbReference type="Proteomes" id="UP001471651"/>
    </source>
</evidence>
<keyword evidence="4 8" id="KW-0067">ATP-binding</keyword>
<dbReference type="InterPro" id="IPR003593">
    <property type="entry name" value="AAA+_ATPase"/>
</dbReference>
<keyword evidence="5" id="KW-0472">Membrane</keyword>
<name>A0A859CWY9_9GAMM</name>
<keyword evidence="3" id="KW-0547">Nucleotide-binding</keyword>
<sequence>MASITLNALAHSYTENPTKPEDYAIREMTHVWEQGGAFALLGPSGCGKSTLLNIISGLLKPSNGEVLFDGKRVNELKPEERNIAQVFQFPVVYDTMTVFDNLAFPLRNIGVPEYKVKSKVYEVAEILELSDQLKRKAKGLSADQKQKVSMGRGLVRDNVSAILFDEPLTVIDPQLKWKLRRKLKQIHEQFNITMVYVTHDQLEASTFADKIAVMYNGQIVQFGTPRELFENPAHTFVGYFIGSPGMNFLDVELNDTLTFGGHEIATSGAMLTRLKAMNASNIKIGIRPEFVHVWDGKNNDAFPVEVDFVEDLGTYKILSFLFNGQIMKARLSEDQQVPSGQIYVSFPEQWTKVYVDEYLVDLSIQAVATAINNDKETDHAN</sequence>
<evidence type="ECO:0000256" key="5">
    <source>
        <dbReference type="ARBA" id="ARBA00023136"/>
    </source>
</evidence>
<dbReference type="GO" id="GO:0015408">
    <property type="term" value="F:ABC-type ferric iron transporter activity"/>
    <property type="evidence" value="ECO:0007669"/>
    <property type="project" value="InterPro"/>
</dbReference>
<keyword evidence="10" id="KW-1185">Reference proteome</keyword>
<dbReference type="GO" id="GO:0016887">
    <property type="term" value="F:ATP hydrolysis activity"/>
    <property type="evidence" value="ECO:0007669"/>
    <property type="project" value="InterPro"/>
</dbReference>
<dbReference type="PANTHER" id="PTHR43875:SF14">
    <property type="entry name" value="ABC TRANSPORTER ATP-BINDING PROTEIN"/>
    <property type="match status" value="1"/>
</dbReference>
<keyword evidence="1" id="KW-0813">Transport</keyword>
<keyword evidence="2" id="KW-1003">Cell membrane</keyword>
<dbReference type="AlphaFoldDB" id="A0A859CWY9"/>
<dbReference type="Gene3D" id="3.40.50.300">
    <property type="entry name" value="P-loop containing nucleotide triphosphate hydrolases"/>
    <property type="match status" value="1"/>
</dbReference>
<accession>A0A859CWY9</accession>
<dbReference type="InterPro" id="IPR008995">
    <property type="entry name" value="Mo/tungstate-bd_C_term_dom"/>
</dbReference>
<dbReference type="Pfam" id="PF00005">
    <property type="entry name" value="ABC_tran"/>
    <property type="match status" value="1"/>
</dbReference>
<dbReference type="SUPFAM" id="SSF50331">
    <property type="entry name" value="MOP-like"/>
    <property type="match status" value="1"/>
</dbReference>
<feature type="domain" description="ABC transporter" evidence="6">
    <location>
        <begin position="4"/>
        <end position="241"/>
    </location>
</feature>
<dbReference type="GO" id="GO:0055052">
    <property type="term" value="C:ATP-binding cassette (ABC) transporter complex, substrate-binding subunit-containing"/>
    <property type="evidence" value="ECO:0007669"/>
    <property type="project" value="TreeGrafter"/>
</dbReference>
<dbReference type="PANTHER" id="PTHR43875">
    <property type="entry name" value="MALTODEXTRIN IMPORT ATP-BINDING PROTEIN MSMX"/>
    <property type="match status" value="1"/>
</dbReference>
<dbReference type="InterPro" id="IPR047641">
    <property type="entry name" value="ABC_transpr_MalK/UgpC-like"/>
</dbReference>
<dbReference type="KEGG" id="mpri:MP3633_0272"/>
<dbReference type="PROSITE" id="PS50893">
    <property type="entry name" value="ABC_TRANSPORTER_2"/>
    <property type="match status" value="1"/>
</dbReference>
<dbReference type="InterPro" id="IPR027417">
    <property type="entry name" value="P-loop_NTPase"/>
</dbReference>
<evidence type="ECO:0000256" key="4">
    <source>
        <dbReference type="ARBA" id="ARBA00022840"/>
    </source>
</evidence>
<dbReference type="EMBL" id="CP054301">
    <property type="protein sequence ID" value="QKK79010.1"/>
    <property type="molecule type" value="Genomic_DNA"/>
</dbReference>
<organism evidence="8 9">
    <name type="scientific">Marinomonas primoryensis</name>
    <dbReference type="NCBI Taxonomy" id="178399"/>
    <lineage>
        <taxon>Bacteria</taxon>
        <taxon>Pseudomonadati</taxon>
        <taxon>Pseudomonadota</taxon>
        <taxon>Gammaproteobacteria</taxon>
        <taxon>Oceanospirillales</taxon>
        <taxon>Oceanospirillaceae</taxon>
        <taxon>Marinomonas</taxon>
    </lineage>
</organism>
<dbReference type="InterPro" id="IPR012340">
    <property type="entry name" value="NA-bd_OB-fold"/>
</dbReference>
<evidence type="ECO:0000313" key="7">
    <source>
        <dbReference type="EMBL" id="MEP7729841.1"/>
    </source>
</evidence>
<evidence type="ECO:0000256" key="1">
    <source>
        <dbReference type="ARBA" id="ARBA00022448"/>
    </source>
</evidence>
<dbReference type="InterPro" id="IPR003439">
    <property type="entry name" value="ABC_transporter-like_ATP-bd"/>
</dbReference>
<dbReference type="Gene3D" id="2.40.50.100">
    <property type="match status" value="1"/>
</dbReference>
<dbReference type="CDD" id="cd03259">
    <property type="entry name" value="ABC_Carb_Solutes_like"/>
    <property type="match status" value="1"/>
</dbReference>
<dbReference type="SUPFAM" id="SSF52540">
    <property type="entry name" value="P-loop containing nucleoside triphosphate hydrolases"/>
    <property type="match status" value="1"/>
</dbReference>
<dbReference type="InterPro" id="IPR040582">
    <property type="entry name" value="OB_MalK-like"/>
</dbReference>
<dbReference type="RefSeq" id="WP_176334155.1">
    <property type="nucleotide sequence ID" value="NZ_BAAAEF010000015.1"/>
</dbReference>
<evidence type="ECO:0000313" key="8">
    <source>
        <dbReference type="EMBL" id="QKK79010.1"/>
    </source>
</evidence>
<dbReference type="Proteomes" id="UP000509371">
    <property type="component" value="Chromosome"/>
</dbReference>
<dbReference type="SMART" id="SM00382">
    <property type="entry name" value="AAA"/>
    <property type="match status" value="1"/>
</dbReference>
<dbReference type="FunFam" id="3.40.50.300:FF:000042">
    <property type="entry name" value="Maltose/maltodextrin ABC transporter, ATP-binding protein"/>
    <property type="match status" value="1"/>
</dbReference>
<evidence type="ECO:0000256" key="2">
    <source>
        <dbReference type="ARBA" id="ARBA00022475"/>
    </source>
</evidence>
<evidence type="ECO:0000259" key="6">
    <source>
        <dbReference type="PROSITE" id="PS50893"/>
    </source>
</evidence>
<dbReference type="Pfam" id="PF17912">
    <property type="entry name" value="OB_MalK"/>
    <property type="match status" value="1"/>
</dbReference>
<protein>
    <submittedName>
        <fullName evidence="7 8">ABC transporter ATP-binding protein</fullName>
    </submittedName>
</protein>